<dbReference type="InParanoid" id="A0A212EHY8"/>
<reference evidence="1 2" key="1">
    <citation type="journal article" date="2011" name="Cell">
        <title>The monarch butterfly genome yields insights into long-distance migration.</title>
        <authorList>
            <person name="Zhan S."/>
            <person name="Merlin C."/>
            <person name="Boore J.L."/>
            <person name="Reppert S.M."/>
        </authorList>
    </citation>
    <scope>NUCLEOTIDE SEQUENCE [LARGE SCALE GENOMIC DNA]</scope>
    <source>
        <strain evidence="1">F-2</strain>
    </source>
</reference>
<accession>A0A212EHY8</accession>
<keyword evidence="2" id="KW-1185">Reference proteome</keyword>
<evidence type="ECO:0000313" key="2">
    <source>
        <dbReference type="Proteomes" id="UP000007151"/>
    </source>
</evidence>
<comment type="caution">
    <text evidence="1">The sequence shown here is derived from an EMBL/GenBank/DDBJ whole genome shotgun (WGS) entry which is preliminary data.</text>
</comment>
<sequence>MNLRNSCWVQGFFMHQYQHGKGTVNS</sequence>
<name>A0A212EHY8_DANPL</name>
<gene>
    <name evidence="1" type="ORF">KGM_215367</name>
</gene>
<evidence type="ECO:0000313" key="1">
    <source>
        <dbReference type="EMBL" id="OWR41081.1"/>
    </source>
</evidence>
<dbReference type="KEGG" id="dpl:KGM_215367"/>
<proteinExistence type="predicted"/>
<dbReference type="AlphaFoldDB" id="A0A212EHY8"/>
<dbReference type="EMBL" id="AGBW02014779">
    <property type="protein sequence ID" value="OWR41081.1"/>
    <property type="molecule type" value="Genomic_DNA"/>
</dbReference>
<organism evidence="1 2">
    <name type="scientific">Danaus plexippus plexippus</name>
    <dbReference type="NCBI Taxonomy" id="278856"/>
    <lineage>
        <taxon>Eukaryota</taxon>
        <taxon>Metazoa</taxon>
        <taxon>Ecdysozoa</taxon>
        <taxon>Arthropoda</taxon>
        <taxon>Hexapoda</taxon>
        <taxon>Insecta</taxon>
        <taxon>Pterygota</taxon>
        <taxon>Neoptera</taxon>
        <taxon>Endopterygota</taxon>
        <taxon>Lepidoptera</taxon>
        <taxon>Glossata</taxon>
        <taxon>Ditrysia</taxon>
        <taxon>Papilionoidea</taxon>
        <taxon>Nymphalidae</taxon>
        <taxon>Danainae</taxon>
        <taxon>Danaini</taxon>
        <taxon>Danaina</taxon>
        <taxon>Danaus</taxon>
        <taxon>Danaus</taxon>
    </lineage>
</organism>
<dbReference type="Proteomes" id="UP000007151">
    <property type="component" value="Unassembled WGS sequence"/>
</dbReference>
<protein>
    <submittedName>
        <fullName evidence="1">Uncharacterized protein</fullName>
    </submittedName>
</protein>